<dbReference type="PANTHER" id="PTHR46114:SF1">
    <property type="entry name" value="ZAD DOMAIN-CONTAINING PROTEIN"/>
    <property type="match status" value="1"/>
</dbReference>
<dbReference type="EMBL" id="JAJSOF020000019">
    <property type="protein sequence ID" value="KAJ4437846.1"/>
    <property type="molecule type" value="Genomic_DNA"/>
</dbReference>
<gene>
    <name evidence="2" type="ORF">ANN_13784</name>
</gene>
<dbReference type="Proteomes" id="UP001148838">
    <property type="component" value="Unassembled WGS sequence"/>
</dbReference>
<keyword evidence="3" id="KW-1185">Reference proteome</keyword>
<comment type="caution">
    <text evidence="2">The sequence shown here is derived from an EMBL/GenBank/DDBJ whole genome shotgun (WGS) entry which is preliminary data.</text>
</comment>
<evidence type="ECO:0000313" key="2">
    <source>
        <dbReference type="EMBL" id="KAJ4437846.1"/>
    </source>
</evidence>
<accession>A0ABQ8SUH2</accession>
<proteinExistence type="predicted"/>
<protein>
    <submittedName>
        <fullName evidence="2">Uncharacterized protein</fullName>
    </submittedName>
</protein>
<evidence type="ECO:0000256" key="1">
    <source>
        <dbReference type="SAM" id="MobiDB-lite"/>
    </source>
</evidence>
<evidence type="ECO:0000313" key="3">
    <source>
        <dbReference type="Proteomes" id="UP001148838"/>
    </source>
</evidence>
<sequence>MAWRAFKANFLGYSRADKYIELVEIMLTEYEKMGCNNMPFKIQFLHSHLDFFPPNLGAVSYGHGEDFIKKYLKWKDDIKEDHHPACLQSIVGSLYKTVPGIVINGSHPENPFKCDVLIFLEETVLPSDGTSGPLGVHTSKQTATLPLLFGDNASEVSPGSSAESYPIFALNGFRETPKENLKQECYQEETSWQVEAEDSFPPKVNASSHKSLVAVAAFSTAEFESLDHSPYSPDLAPTIQSTNESKAISFTRKRNKIVASYTLGGETIPEANKCKYLGITFSSDLGWGEHVTDTTGKAWRALHFVMRVLRKGSDKSKEIAYKSLVRPVMEYGATCWDPYRLEHIKTLEKIKKRALKCCLKNSPLKWDTLMDRRTRIRLCALFKTYRGEPAWREIKNRLQPPNYSSRNDHSYKLRERRQRTDTGKFFFLNRTIRDWNALPAELLKALPTTKNVFKNRLKDLTNRRRREHPTHYDLRSIVHPPIWDELRTHRSSTRTGLTPASATSPPPKAPLTVRGGSPPPTRSAPSSVAEAIHHHLNKIHGGRSREPAASEGRLYIRAI</sequence>
<name>A0ABQ8SUH2_PERAM</name>
<feature type="region of interest" description="Disordered" evidence="1">
    <location>
        <begin position="491"/>
        <end position="528"/>
    </location>
</feature>
<dbReference type="PANTHER" id="PTHR46114">
    <property type="entry name" value="APPLE DOMAIN-CONTAINING PROTEIN"/>
    <property type="match status" value="1"/>
</dbReference>
<organism evidence="2 3">
    <name type="scientific">Periplaneta americana</name>
    <name type="common">American cockroach</name>
    <name type="synonym">Blatta americana</name>
    <dbReference type="NCBI Taxonomy" id="6978"/>
    <lineage>
        <taxon>Eukaryota</taxon>
        <taxon>Metazoa</taxon>
        <taxon>Ecdysozoa</taxon>
        <taxon>Arthropoda</taxon>
        <taxon>Hexapoda</taxon>
        <taxon>Insecta</taxon>
        <taxon>Pterygota</taxon>
        <taxon>Neoptera</taxon>
        <taxon>Polyneoptera</taxon>
        <taxon>Dictyoptera</taxon>
        <taxon>Blattodea</taxon>
        <taxon>Blattoidea</taxon>
        <taxon>Blattidae</taxon>
        <taxon>Blattinae</taxon>
        <taxon>Periplaneta</taxon>
    </lineage>
</organism>
<reference evidence="2 3" key="1">
    <citation type="journal article" date="2022" name="Allergy">
        <title>Genome assembly and annotation of Periplaneta americana reveal a comprehensive cockroach allergen profile.</title>
        <authorList>
            <person name="Wang L."/>
            <person name="Xiong Q."/>
            <person name="Saelim N."/>
            <person name="Wang L."/>
            <person name="Nong W."/>
            <person name="Wan A.T."/>
            <person name="Shi M."/>
            <person name="Liu X."/>
            <person name="Cao Q."/>
            <person name="Hui J.H.L."/>
            <person name="Sookrung N."/>
            <person name="Leung T.F."/>
            <person name="Tungtrongchitr A."/>
            <person name="Tsui S.K.W."/>
        </authorList>
    </citation>
    <scope>NUCLEOTIDE SEQUENCE [LARGE SCALE GENOMIC DNA]</scope>
    <source>
        <strain evidence="2">PWHHKU_190912</strain>
    </source>
</reference>